<dbReference type="PANTHER" id="PTHR47053">
    <property type="entry name" value="MUREIN DD-ENDOPEPTIDASE MEPH-RELATED"/>
    <property type="match status" value="1"/>
</dbReference>
<dbReference type="SUPFAM" id="SSF54001">
    <property type="entry name" value="Cysteine proteinases"/>
    <property type="match status" value="1"/>
</dbReference>
<gene>
    <name evidence="6" type="ORF">SDC9_134003</name>
</gene>
<reference evidence="6" key="1">
    <citation type="submission" date="2019-08" db="EMBL/GenBank/DDBJ databases">
        <authorList>
            <person name="Kucharzyk K."/>
            <person name="Murdoch R.W."/>
            <person name="Higgins S."/>
            <person name="Loffler F."/>
        </authorList>
    </citation>
    <scope>NUCLEOTIDE SEQUENCE</scope>
</reference>
<dbReference type="AlphaFoldDB" id="A0A645DBR1"/>
<evidence type="ECO:0000256" key="2">
    <source>
        <dbReference type="ARBA" id="ARBA00022670"/>
    </source>
</evidence>
<name>A0A645DBR1_9ZZZZ</name>
<comment type="caution">
    <text evidence="6">The sequence shown here is derived from an EMBL/GenBank/DDBJ whole genome shotgun (WGS) entry which is preliminary data.</text>
</comment>
<dbReference type="GO" id="GO:0006508">
    <property type="term" value="P:proteolysis"/>
    <property type="evidence" value="ECO:0007669"/>
    <property type="project" value="UniProtKB-KW"/>
</dbReference>
<evidence type="ECO:0000259" key="5">
    <source>
        <dbReference type="PROSITE" id="PS51935"/>
    </source>
</evidence>
<evidence type="ECO:0000313" key="6">
    <source>
        <dbReference type="EMBL" id="MPM86910.1"/>
    </source>
</evidence>
<dbReference type="InterPro" id="IPR051202">
    <property type="entry name" value="Peptidase_C40"/>
</dbReference>
<dbReference type="InterPro" id="IPR038765">
    <property type="entry name" value="Papain-like_cys_pep_sf"/>
</dbReference>
<protein>
    <recommendedName>
        <fullName evidence="5">NlpC/P60 domain-containing protein</fullName>
    </recommendedName>
</protein>
<dbReference type="Pfam" id="PF00877">
    <property type="entry name" value="NLPC_P60"/>
    <property type="match status" value="1"/>
</dbReference>
<dbReference type="PANTHER" id="PTHR47053:SF5">
    <property type="entry name" value="BIFUNCTIONAL MURAMIDASE_DL-ENDOPEPTIDASE CWLT"/>
    <property type="match status" value="1"/>
</dbReference>
<organism evidence="6">
    <name type="scientific">bioreactor metagenome</name>
    <dbReference type="NCBI Taxonomy" id="1076179"/>
    <lineage>
        <taxon>unclassified sequences</taxon>
        <taxon>metagenomes</taxon>
        <taxon>ecological metagenomes</taxon>
    </lineage>
</organism>
<dbReference type="EMBL" id="VSSQ01034836">
    <property type="protein sequence ID" value="MPM86910.1"/>
    <property type="molecule type" value="Genomic_DNA"/>
</dbReference>
<comment type="similarity">
    <text evidence="1">Belongs to the peptidase C40 family.</text>
</comment>
<keyword evidence="3" id="KW-0378">Hydrolase</keyword>
<dbReference type="InterPro" id="IPR000064">
    <property type="entry name" value="NLP_P60_dom"/>
</dbReference>
<evidence type="ECO:0000256" key="3">
    <source>
        <dbReference type="ARBA" id="ARBA00022801"/>
    </source>
</evidence>
<accession>A0A645DBR1</accession>
<proteinExistence type="inferred from homology"/>
<keyword evidence="4" id="KW-0788">Thiol protease</keyword>
<sequence>MLISIITALKGGAWTIDEVQDTVAMLFERQYILTETVETERRYYIETDTWTETDPETGETTTYTDSYRVYYDYYICTVTLENFNLSHLPIHIMSEEQLSMYALYTATLGNRPDLFGGTVKTYTDYDIPEEYLEDETFAAIITEAEKYLGYPYIWGGYCPATSFDCSGFVSWVINHSGWDVGRLGAQGLYNICTPVSASNAKPGDLVFFVGTYDTPGVSHVAIYVGDGMMIQAGNPIGYADMTTSYWQSHFYSFGRLP</sequence>
<dbReference type="Gene3D" id="3.90.1720.10">
    <property type="entry name" value="endopeptidase domain like (from Nostoc punctiforme)"/>
    <property type="match status" value="1"/>
</dbReference>
<dbReference type="GO" id="GO:0008234">
    <property type="term" value="F:cysteine-type peptidase activity"/>
    <property type="evidence" value="ECO:0007669"/>
    <property type="project" value="UniProtKB-KW"/>
</dbReference>
<dbReference type="PROSITE" id="PS51935">
    <property type="entry name" value="NLPC_P60"/>
    <property type="match status" value="1"/>
</dbReference>
<evidence type="ECO:0000256" key="1">
    <source>
        <dbReference type="ARBA" id="ARBA00007074"/>
    </source>
</evidence>
<feature type="domain" description="NlpC/P60" evidence="5">
    <location>
        <begin position="134"/>
        <end position="257"/>
    </location>
</feature>
<keyword evidence="2" id="KW-0645">Protease</keyword>
<evidence type="ECO:0000256" key="4">
    <source>
        <dbReference type="ARBA" id="ARBA00022807"/>
    </source>
</evidence>